<feature type="region of interest" description="Disordered" evidence="2">
    <location>
        <begin position="315"/>
        <end position="572"/>
    </location>
</feature>
<feature type="compositionally biased region" description="Polar residues" evidence="2">
    <location>
        <begin position="132"/>
        <end position="150"/>
    </location>
</feature>
<dbReference type="AlphaFoldDB" id="A0AAJ0GLW4"/>
<feature type="compositionally biased region" description="Gly residues" evidence="2">
    <location>
        <begin position="847"/>
        <end position="872"/>
    </location>
</feature>
<feature type="region of interest" description="Disordered" evidence="2">
    <location>
        <begin position="1"/>
        <end position="186"/>
    </location>
</feature>
<feature type="compositionally biased region" description="Basic and acidic residues" evidence="2">
    <location>
        <begin position="488"/>
        <end position="497"/>
    </location>
</feature>
<dbReference type="EMBL" id="JAUDZG010000007">
    <property type="protein sequence ID" value="KAK3302338.1"/>
    <property type="molecule type" value="Genomic_DNA"/>
</dbReference>
<reference evidence="3" key="1">
    <citation type="journal article" date="2023" name="Mol. Phylogenet. Evol.">
        <title>Genome-scale phylogeny and comparative genomics of the fungal order Sordariales.</title>
        <authorList>
            <person name="Hensen N."/>
            <person name="Bonometti L."/>
            <person name="Westerberg I."/>
            <person name="Brannstrom I.O."/>
            <person name="Guillou S."/>
            <person name="Cros-Aarteil S."/>
            <person name="Calhoun S."/>
            <person name="Haridas S."/>
            <person name="Kuo A."/>
            <person name="Mondo S."/>
            <person name="Pangilinan J."/>
            <person name="Riley R."/>
            <person name="LaButti K."/>
            <person name="Andreopoulos B."/>
            <person name="Lipzen A."/>
            <person name="Chen C."/>
            <person name="Yan M."/>
            <person name="Daum C."/>
            <person name="Ng V."/>
            <person name="Clum A."/>
            <person name="Steindorff A."/>
            <person name="Ohm R.A."/>
            <person name="Martin F."/>
            <person name="Silar P."/>
            <person name="Natvig D.O."/>
            <person name="Lalanne C."/>
            <person name="Gautier V."/>
            <person name="Ament-Velasquez S.L."/>
            <person name="Kruys A."/>
            <person name="Hutchinson M.I."/>
            <person name="Powell A.J."/>
            <person name="Barry K."/>
            <person name="Miller A.N."/>
            <person name="Grigoriev I.V."/>
            <person name="Debuchy R."/>
            <person name="Gladieux P."/>
            <person name="Hiltunen Thoren M."/>
            <person name="Johannesson H."/>
        </authorList>
    </citation>
    <scope>NUCLEOTIDE SEQUENCE</scope>
    <source>
        <strain evidence="3">CBS 333.67</strain>
    </source>
</reference>
<dbReference type="Proteomes" id="UP001273166">
    <property type="component" value="Unassembled WGS sequence"/>
</dbReference>
<feature type="compositionally biased region" description="Gly residues" evidence="2">
    <location>
        <begin position="890"/>
        <end position="899"/>
    </location>
</feature>
<dbReference type="RefSeq" id="XP_062718118.1">
    <property type="nucleotide sequence ID" value="XM_062865217.1"/>
</dbReference>
<feature type="compositionally biased region" description="Polar residues" evidence="2">
    <location>
        <begin position="533"/>
        <end position="546"/>
    </location>
</feature>
<keyword evidence="1" id="KW-0175">Coiled coil</keyword>
<feature type="region of interest" description="Disordered" evidence="2">
    <location>
        <begin position="833"/>
        <end position="925"/>
    </location>
</feature>
<organism evidence="3 4">
    <name type="scientific">Chaetomium strumarium</name>
    <dbReference type="NCBI Taxonomy" id="1170767"/>
    <lineage>
        <taxon>Eukaryota</taxon>
        <taxon>Fungi</taxon>
        <taxon>Dikarya</taxon>
        <taxon>Ascomycota</taxon>
        <taxon>Pezizomycotina</taxon>
        <taxon>Sordariomycetes</taxon>
        <taxon>Sordariomycetidae</taxon>
        <taxon>Sordariales</taxon>
        <taxon>Chaetomiaceae</taxon>
        <taxon>Chaetomium</taxon>
    </lineage>
</organism>
<feature type="compositionally biased region" description="Low complexity" evidence="2">
    <location>
        <begin position="382"/>
        <end position="397"/>
    </location>
</feature>
<dbReference type="GeneID" id="87884046"/>
<protein>
    <recommendedName>
        <fullName evidence="5">S-adenosylmethionine-dependent methyltransferase-like protein</fullName>
    </recommendedName>
</protein>
<feature type="region of interest" description="Disordered" evidence="2">
    <location>
        <begin position="226"/>
        <end position="266"/>
    </location>
</feature>
<evidence type="ECO:0000313" key="3">
    <source>
        <dbReference type="EMBL" id="KAK3302338.1"/>
    </source>
</evidence>
<feature type="compositionally biased region" description="Polar residues" evidence="2">
    <location>
        <begin position="406"/>
        <end position="453"/>
    </location>
</feature>
<feature type="coiled-coil region" evidence="1">
    <location>
        <begin position="581"/>
        <end position="615"/>
    </location>
</feature>
<keyword evidence="4" id="KW-1185">Reference proteome</keyword>
<evidence type="ECO:0000313" key="4">
    <source>
        <dbReference type="Proteomes" id="UP001273166"/>
    </source>
</evidence>
<accession>A0AAJ0GLW4</accession>
<feature type="compositionally biased region" description="Low complexity" evidence="2">
    <location>
        <begin position="151"/>
        <end position="163"/>
    </location>
</feature>
<feature type="compositionally biased region" description="Basic and acidic residues" evidence="2">
    <location>
        <begin position="119"/>
        <end position="129"/>
    </location>
</feature>
<comment type="caution">
    <text evidence="3">The sequence shown here is derived from an EMBL/GenBank/DDBJ whole genome shotgun (WGS) entry which is preliminary data.</text>
</comment>
<feature type="compositionally biased region" description="Polar residues" evidence="2">
    <location>
        <begin position="356"/>
        <end position="375"/>
    </location>
</feature>
<feature type="compositionally biased region" description="Polar residues" evidence="2">
    <location>
        <begin position="68"/>
        <end position="77"/>
    </location>
</feature>
<evidence type="ECO:0000256" key="2">
    <source>
        <dbReference type="SAM" id="MobiDB-lite"/>
    </source>
</evidence>
<evidence type="ECO:0008006" key="5">
    <source>
        <dbReference type="Google" id="ProtNLM"/>
    </source>
</evidence>
<feature type="compositionally biased region" description="Polar residues" evidence="2">
    <location>
        <begin position="168"/>
        <end position="185"/>
    </location>
</feature>
<feature type="compositionally biased region" description="Pro residues" evidence="2">
    <location>
        <begin position="477"/>
        <end position="486"/>
    </location>
</feature>
<proteinExistence type="predicted"/>
<feature type="compositionally biased region" description="Polar residues" evidence="2">
    <location>
        <begin position="234"/>
        <end position="244"/>
    </location>
</feature>
<feature type="compositionally biased region" description="Basic and acidic residues" evidence="2">
    <location>
        <begin position="873"/>
        <end position="882"/>
    </location>
</feature>
<name>A0AAJ0GLW4_9PEZI</name>
<evidence type="ECO:0000256" key="1">
    <source>
        <dbReference type="SAM" id="Coils"/>
    </source>
</evidence>
<sequence>MPSRLHWAGKNNRSQHNLVGPTGAEDSTAAAASSVPASVGAHPSSAGAGAANPPSASPNPAFSSSESFQPDGNHTAQPPQPSPHLVNIYGTGATAGGPNSAALPAQLQHSNSVSGVFDSRQREQQHDFADQVTRSQSHSHRYTQPSPTSTQLHLQQQQLQHQPQLPPGSSSVEDLSAPGHQNISSPILGVPQQLVYAQQQQQQQVQQPTTSKTKQSTRRLLNFLNPRGQDFAPQPQQNSYNTGADPTRRNSKRISLPPATYPPTIRTGVSQVSLDQQEQLNWQNQPAATQPSTLQGVGEFHESHAIDRSDQELRLQNSQDISRPTIRSIPPSDAETSPYPTEDTGYRQHRAHVQSLPPQLQHQQYGQAISDTPSHQQPPPQYQFTNQQQAQYQGGNQHHFSGHLVNPQQQNPETVSQLSHESPVTDSDQRSATSLPTQTAQTSPAVNYPTQAPQDHPGRQNPPPGAQAQAPQQQTMAPPPGGPPPARRSQDAEKMRDQVVPPQGPPPNYRQSQQANMNPLPQPPNAGQPNPNFRASNVPNSSQQFEGQGDVQGRNSPQPPSSEGRAGEDPEKAFKDLLTKYKNVKRLYFENKKEIEQLNNQVEQLQNAVANQRMSQSRTSLDDNEYTTRFNRLNGAINNLSFNIRKDWKTLPSWLDRFVSADALKTGKQEMTAVGRAVITRWIVEEIFNRCFHPGLEPELSRQLKVIEHNIRHFSYTMSSQEEFDALTSKVVSWRMATLEGLQDVLRSNDSVNHRNDFTRRATSNLTACLFQHLTDPPPAGVDGSASMIVELAVGIASNLPLESRDVAIIYPLPESPIQPELMEVEKTGLPALENRPSDASEEGAGDDSGGGGGTTGSGGKNEGPNKDGGGGGKDRRGDKLRSGMLNVLGAGGGGGGSAPGSRKGSIADGNNTQGAPPPTKDPGKVRFAGFVAVEVRGRQVLVKAPVWTLG</sequence>
<gene>
    <name evidence="3" type="ORF">B0T15DRAFT_403641</name>
</gene>
<feature type="compositionally biased region" description="Low complexity" evidence="2">
    <location>
        <begin position="466"/>
        <end position="476"/>
    </location>
</feature>
<feature type="compositionally biased region" description="Low complexity" evidence="2">
    <location>
        <begin position="27"/>
        <end position="67"/>
    </location>
</feature>
<reference evidence="3" key="2">
    <citation type="submission" date="2023-06" db="EMBL/GenBank/DDBJ databases">
        <authorList>
            <consortium name="Lawrence Berkeley National Laboratory"/>
            <person name="Mondo S.J."/>
            <person name="Hensen N."/>
            <person name="Bonometti L."/>
            <person name="Westerberg I."/>
            <person name="Brannstrom I.O."/>
            <person name="Guillou S."/>
            <person name="Cros-Aarteil S."/>
            <person name="Calhoun S."/>
            <person name="Haridas S."/>
            <person name="Kuo A."/>
            <person name="Pangilinan J."/>
            <person name="Riley R."/>
            <person name="Labutti K."/>
            <person name="Andreopoulos B."/>
            <person name="Lipzen A."/>
            <person name="Chen C."/>
            <person name="Yanf M."/>
            <person name="Daum C."/>
            <person name="Ng V."/>
            <person name="Clum A."/>
            <person name="Steindorff A."/>
            <person name="Ohm R."/>
            <person name="Martin F."/>
            <person name="Silar P."/>
            <person name="Natvig D."/>
            <person name="Lalanne C."/>
            <person name="Gautier V."/>
            <person name="Ament-Velasquez S.L."/>
            <person name="Kruys A."/>
            <person name="Hutchinson M.I."/>
            <person name="Powell A.J."/>
            <person name="Barry K."/>
            <person name="Miller A.N."/>
            <person name="Grigoriev I.V."/>
            <person name="Debuchy R."/>
            <person name="Gladieux P."/>
            <person name="Thoren M.H."/>
            <person name="Johannesson H."/>
        </authorList>
    </citation>
    <scope>NUCLEOTIDE SEQUENCE</scope>
    <source>
        <strain evidence="3">CBS 333.67</strain>
    </source>
</reference>